<dbReference type="InterPro" id="IPR015422">
    <property type="entry name" value="PyrdxlP-dep_Trfase_small"/>
</dbReference>
<feature type="non-terminal residue" evidence="2">
    <location>
        <position position="391"/>
    </location>
</feature>
<evidence type="ECO:0000256" key="1">
    <source>
        <dbReference type="RuleBase" id="RU004508"/>
    </source>
</evidence>
<organism evidence="2 3">
    <name type="scientific">Candidatus Harrisonbacteria bacterium CG10_big_fil_rev_8_21_14_0_10_45_28</name>
    <dbReference type="NCBI Taxonomy" id="1974586"/>
    <lineage>
        <taxon>Bacteria</taxon>
        <taxon>Candidatus Harrisoniibacteriota</taxon>
    </lineage>
</organism>
<sequence>MKMTGNPPVKYHLAEDTIDKNDINRLIEWLKTYPRLTKAKLTLDFEKKWSDWVGKKYSIFCNSGSSANLLMFYALLLSGVLKNKKVIVPSVGWVTTISPAIQLGFEPIMCEADKETFGLDLNHLEQLLKEHNPGTVIMVQVLGVPHKMDELLALKEKYGFVLLEDACAAMGASYRGKRVGSFGDMSSISLYFGHQISTIEGGMVSTDNKFFNDFLLMSRSHGWSKDLDKEAHNQLVEKYNIDDFHSPFVFYEPGLNLRSTDLNAFLGIRQIDKLDWLIKRRSENHALYKKLFGENFYSQKAPDDSVICSIHFGALAKDGEERKKIVKALEENGIETRIFSAGNLGLHPFWYNRYGKASFPMADRIHHTGFFLPNNPSLKPEDIESISKVVL</sequence>
<dbReference type="SUPFAM" id="SSF53383">
    <property type="entry name" value="PLP-dependent transferases"/>
    <property type="match status" value="1"/>
</dbReference>
<keyword evidence="1" id="KW-0663">Pyridoxal phosphate</keyword>
<dbReference type="EMBL" id="PFBC01000033">
    <property type="protein sequence ID" value="PIR87920.1"/>
    <property type="molecule type" value="Genomic_DNA"/>
</dbReference>
<comment type="caution">
    <text evidence="2">The sequence shown here is derived from an EMBL/GenBank/DDBJ whole genome shotgun (WGS) entry which is preliminary data.</text>
</comment>
<dbReference type="PANTHER" id="PTHR30244:SF34">
    <property type="entry name" value="DTDP-4-AMINO-4,6-DIDEOXYGALACTOSE TRANSAMINASE"/>
    <property type="match status" value="1"/>
</dbReference>
<protein>
    <submittedName>
        <fullName evidence="2">Aminotransferase DegT</fullName>
    </submittedName>
</protein>
<comment type="similarity">
    <text evidence="1">Belongs to the DegT/DnrJ/EryC1 family.</text>
</comment>
<gene>
    <name evidence="2" type="ORF">COU10_02080</name>
</gene>
<name>A0A2H0UNE6_9BACT</name>
<evidence type="ECO:0000313" key="3">
    <source>
        <dbReference type="Proteomes" id="UP000230903"/>
    </source>
</evidence>
<dbReference type="Pfam" id="PF01041">
    <property type="entry name" value="DegT_DnrJ_EryC1"/>
    <property type="match status" value="1"/>
</dbReference>
<dbReference type="InterPro" id="IPR000653">
    <property type="entry name" value="DegT/StrS_aminotransferase"/>
</dbReference>
<proteinExistence type="inferred from homology"/>
<dbReference type="PIRSF" id="PIRSF000390">
    <property type="entry name" value="PLP_StrS"/>
    <property type="match status" value="1"/>
</dbReference>
<dbReference type="Gene3D" id="3.90.1150.10">
    <property type="entry name" value="Aspartate Aminotransferase, domain 1"/>
    <property type="match status" value="1"/>
</dbReference>
<dbReference type="GO" id="GO:0030170">
    <property type="term" value="F:pyridoxal phosphate binding"/>
    <property type="evidence" value="ECO:0007669"/>
    <property type="project" value="TreeGrafter"/>
</dbReference>
<dbReference type="Proteomes" id="UP000230903">
    <property type="component" value="Unassembled WGS sequence"/>
</dbReference>
<dbReference type="Gene3D" id="3.40.640.10">
    <property type="entry name" value="Type I PLP-dependent aspartate aminotransferase-like (Major domain)"/>
    <property type="match status" value="1"/>
</dbReference>
<reference evidence="3" key="1">
    <citation type="submission" date="2017-09" db="EMBL/GenBank/DDBJ databases">
        <title>Depth-based differentiation of microbial function through sediment-hosted aquifers and enrichment of novel symbionts in the deep terrestrial subsurface.</title>
        <authorList>
            <person name="Probst A.J."/>
            <person name="Ladd B."/>
            <person name="Jarett J.K."/>
            <person name="Geller-Mcgrath D.E."/>
            <person name="Sieber C.M.K."/>
            <person name="Emerson J.B."/>
            <person name="Anantharaman K."/>
            <person name="Thomas B.C."/>
            <person name="Malmstrom R."/>
            <person name="Stieglmeier M."/>
            <person name="Klingl A."/>
            <person name="Woyke T."/>
            <person name="Ryan C.M."/>
            <person name="Banfield J.F."/>
        </authorList>
    </citation>
    <scope>NUCLEOTIDE SEQUENCE [LARGE SCALE GENOMIC DNA]</scope>
</reference>
<dbReference type="PANTHER" id="PTHR30244">
    <property type="entry name" value="TRANSAMINASE"/>
    <property type="match status" value="1"/>
</dbReference>
<keyword evidence="2" id="KW-0032">Aminotransferase</keyword>
<dbReference type="GO" id="GO:0000271">
    <property type="term" value="P:polysaccharide biosynthetic process"/>
    <property type="evidence" value="ECO:0007669"/>
    <property type="project" value="TreeGrafter"/>
</dbReference>
<dbReference type="AlphaFoldDB" id="A0A2H0UNE6"/>
<accession>A0A2H0UNE6</accession>
<evidence type="ECO:0000313" key="2">
    <source>
        <dbReference type="EMBL" id="PIR87920.1"/>
    </source>
</evidence>
<dbReference type="GO" id="GO:0008483">
    <property type="term" value="F:transaminase activity"/>
    <property type="evidence" value="ECO:0007669"/>
    <property type="project" value="UniProtKB-KW"/>
</dbReference>
<dbReference type="InterPro" id="IPR015424">
    <property type="entry name" value="PyrdxlP-dep_Trfase"/>
</dbReference>
<keyword evidence="2" id="KW-0808">Transferase</keyword>
<dbReference type="InterPro" id="IPR015421">
    <property type="entry name" value="PyrdxlP-dep_Trfase_major"/>
</dbReference>